<dbReference type="EMBL" id="SBLB01000003">
    <property type="protein sequence ID" value="RYC69770.1"/>
    <property type="molecule type" value="Genomic_DNA"/>
</dbReference>
<dbReference type="AlphaFoldDB" id="A0A4Q2UQ58"/>
<evidence type="ECO:0000313" key="2">
    <source>
        <dbReference type="Proteomes" id="UP000290407"/>
    </source>
</evidence>
<proteinExistence type="predicted"/>
<reference evidence="1 2" key="1">
    <citation type="submission" date="2019-01" db="EMBL/GenBank/DDBJ databases">
        <title>Spirosoma flava sp. nov., a propanil-degrading bacterium isolated from herbicide-contaminated soil.</title>
        <authorList>
            <person name="Zhang L."/>
            <person name="Jiang J.-D."/>
        </authorList>
    </citation>
    <scope>NUCLEOTIDE SEQUENCE [LARGE SCALE GENOMIC DNA]</scope>
    <source>
        <strain evidence="1 2">TY50</strain>
    </source>
</reference>
<name>A0A4Q2UQ58_9BACT</name>
<sequence length="61" mass="6782">MMSKFLLIPLALIMLLVLLTLIMVATVVLALLTPLFMLAEPIDRPAARLHSVKYADYTTPI</sequence>
<keyword evidence="2" id="KW-1185">Reference proteome</keyword>
<dbReference type="RefSeq" id="WP_129602104.1">
    <property type="nucleotide sequence ID" value="NZ_SBLB01000003.1"/>
</dbReference>
<organism evidence="1 2">
    <name type="scientific">Spirosoma sordidisoli</name>
    <dbReference type="NCBI Taxonomy" id="2502893"/>
    <lineage>
        <taxon>Bacteria</taxon>
        <taxon>Pseudomonadati</taxon>
        <taxon>Bacteroidota</taxon>
        <taxon>Cytophagia</taxon>
        <taxon>Cytophagales</taxon>
        <taxon>Cytophagaceae</taxon>
        <taxon>Spirosoma</taxon>
    </lineage>
</organism>
<gene>
    <name evidence="1" type="ORF">EQG79_14335</name>
</gene>
<accession>A0A4Q2UQ58</accession>
<evidence type="ECO:0000313" key="1">
    <source>
        <dbReference type="EMBL" id="RYC69770.1"/>
    </source>
</evidence>
<dbReference type="Proteomes" id="UP000290407">
    <property type="component" value="Unassembled WGS sequence"/>
</dbReference>
<protein>
    <submittedName>
        <fullName evidence="1">Uncharacterized protein</fullName>
    </submittedName>
</protein>
<comment type="caution">
    <text evidence="1">The sequence shown here is derived from an EMBL/GenBank/DDBJ whole genome shotgun (WGS) entry which is preliminary data.</text>
</comment>